<organism evidence="2 3">
    <name type="scientific">Rhizobium viscosum</name>
    <name type="common">Arthrobacter viscosus</name>
    <dbReference type="NCBI Taxonomy" id="1673"/>
    <lineage>
        <taxon>Bacteria</taxon>
        <taxon>Pseudomonadati</taxon>
        <taxon>Pseudomonadota</taxon>
        <taxon>Alphaproteobacteria</taxon>
        <taxon>Hyphomicrobiales</taxon>
        <taxon>Rhizobiaceae</taxon>
        <taxon>Rhizobium/Agrobacterium group</taxon>
        <taxon>Rhizobium</taxon>
    </lineage>
</organism>
<feature type="transmembrane region" description="Helical" evidence="1">
    <location>
        <begin position="172"/>
        <end position="192"/>
    </location>
</feature>
<keyword evidence="1" id="KW-1133">Transmembrane helix</keyword>
<comment type="caution">
    <text evidence="2">The sequence shown here is derived from an EMBL/GenBank/DDBJ whole genome shotgun (WGS) entry which is preliminary data.</text>
</comment>
<reference evidence="2 3" key="1">
    <citation type="submission" date="2020-10" db="EMBL/GenBank/DDBJ databases">
        <title>Sequencing the genomes of 1000 actinobacteria strains.</title>
        <authorList>
            <person name="Klenk H.-P."/>
        </authorList>
    </citation>
    <scope>NUCLEOTIDE SEQUENCE [LARGE SCALE GENOMIC DNA]</scope>
    <source>
        <strain evidence="2 3">DSM 7307</strain>
    </source>
</reference>
<dbReference type="EMBL" id="JADBEC010000002">
    <property type="protein sequence ID" value="MBE1508334.1"/>
    <property type="molecule type" value="Genomic_DNA"/>
</dbReference>
<dbReference type="PANTHER" id="PTHR34989">
    <property type="entry name" value="PROTEIN HDED"/>
    <property type="match status" value="1"/>
</dbReference>
<feature type="transmembrane region" description="Helical" evidence="1">
    <location>
        <begin position="122"/>
        <end position="140"/>
    </location>
</feature>
<keyword evidence="1" id="KW-0812">Transmembrane</keyword>
<accession>A0ABR9IYR4</accession>
<feature type="transmembrane region" description="Helical" evidence="1">
    <location>
        <begin position="147"/>
        <end position="166"/>
    </location>
</feature>
<dbReference type="Pfam" id="PF03729">
    <property type="entry name" value="DUF308"/>
    <property type="match status" value="2"/>
</dbReference>
<feature type="transmembrane region" description="Helical" evidence="1">
    <location>
        <begin position="81"/>
        <end position="102"/>
    </location>
</feature>
<gene>
    <name evidence="2" type="ORF">H4W29_005579</name>
</gene>
<feature type="transmembrane region" description="Helical" evidence="1">
    <location>
        <begin position="50"/>
        <end position="69"/>
    </location>
</feature>
<feature type="transmembrane region" description="Helical" evidence="1">
    <location>
        <begin position="21"/>
        <end position="44"/>
    </location>
</feature>
<proteinExistence type="predicted"/>
<evidence type="ECO:0000313" key="2">
    <source>
        <dbReference type="EMBL" id="MBE1508334.1"/>
    </source>
</evidence>
<evidence type="ECO:0000313" key="3">
    <source>
        <dbReference type="Proteomes" id="UP000620262"/>
    </source>
</evidence>
<sequence length="212" mass="22857">MAKSNGSNEVSRVSHDTAPTSVRVVLGGVMLLAGLVVLTDVAFASVVTPGFIGAAAILVGTFEIVHALWARRWGALSWQTLLGFLYIALGLMLSDVVGSRAMEVLTNVVARSLRTQELLQSYMIGLLFIFSGIVRILVSIRHWREAGWTMMLSGAFGAGAGLVILADFPWMGLWILAILLGIDFLVHGVAWLRFSYFHRPESAPNDSASPSA</sequence>
<dbReference type="InterPro" id="IPR052712">
    <property type="entry name" value="Acid_resist_chaperone_HdeD"/>
</dbReference>
<protein>
    <submittedName>
        <fullName evidence="2">Uncharacterized membrane protein HdeD (DUF308 family)</fullName>
    </submittedName>
</protein>
<name>A0ABR9IYR4_RHIVS</name>
<dbReference type="InterPro" id="IPR005325">
    <property type="entry name" value="DUF308_memb"/>
</dbReference>
<dbReference type="Proteomes" id="UP000620262">
    <property type="component" value="Unassembled WGS sequence"/>
</dbReference>
<evidence type="ECO:0000256" key="1">
    <source>
        <dbReference type="SAM" id="Phobius"/>
    </source>
</evidence>
<dbReference type="PANTHER" id="PTHR34989:SF1">
    <property type="entry name" value="PROTEIN HDED"/>
    <property type="match status" value="1"/>
</dbReference>
<keyword evidence="3" id="KW-1185">Reference proteome</keyword>
<keyword evidence="1" id="KW-0472">Membrane</keyword>